<dbReference type="GO" id="GO:0043531">
    <property type="term" value="F:ADP binding"/>
    <property type="evidence" value="ECO:0007669"/>
    <property type="project" value="InterPro"/>
</dbReference>
<dbReference type="InterPro" id="IPR027417">
    <property type="entry name" value="P-loop_NTPase"/>
</dbReference>
<proteinExistence type="predicted"/>
<dbReference type="AlphaFoldDB" id="A0A9P4H324"/>
<dbReference type="Proteomes" id="UP000799777">
    <property type="component" value="Unassembled WGS sequence"/>
</dbReference>
<evidence type="ECO:0000313" key="3">
    <source>
        <dbReference type="Proteomes" id="UP000799777"/>
    </source>
</evidence>
<keyword evidence="3" id="KW-1185">Reference proteome</keyword>
<dbReference type="Gene3D" id="3.40.50.300">
    <property type="entry name" value="P-loop containing nucleotide triphosphate hydrolases"/>
    <property type="match status" value="1"/>
</dbReference>
<dbReference type="EMBL" id="ML978249">
    <property type="protein sequence ID" value="KAF2026107.1"/>
    <property type="molecule type" value="Genomic_DNA"/>
</dbReference>
<dbReference type="SUPFAM" id="SSF52540">
    <property type="entry name" value="P-loop containing nucleoside triphosphate hydrolases"/>
    <property type="match status" value="1"/>
</dbReference>
<evidence type="ECO:0000259" key="1">
    <source>
        <dbReference type="Pfam" id="PF00931"/>
    </source>
</evidence>
<evidence type="ECO:0000313" key="2">
    <source>
        <dbReference type="EMBL" id="KAF2026107.1"/>
    </source>
</evidence>
<name>A0A9P4H324_9PLEO</name>
<reference evidence="2" key="1">
    <citation type="journal article" date="2020" name="Stud. Mycol.">
        <title>101 Dothideomycetes genomes: a test case for predicting lifestyles and emergence of pathogens.</title>
        <authorList>
            <person name="Haridas S."/>
            <person name="Albert R."/>
            <person name="Binder M."/>
            <person name="Bloem J."/>
            <person name="Labutti K."/>
            <person name="Salamov A."/>
            <person name="Andreopoulos B."/>
            <person name="Baker S."/>
            <person name="Barry K."/>
            <person name="Bills G."/>
            <person name="Bluhm B."/>
            <person name="Cannon C."/>
            <person name="Castanera R."/>
            <person name="Culley D."/>
            <person name="Daum C."/>
            <person name="Ezra D."/>
            <person name="Gonzalez J."/>
            <person name="Henrissat B."/>
            <person name="Kuo A."/>
            <person name="Liang C."/>
            <person name="Lipzen A."/>
            <person name="Lutzoni F."/>
            <person name="Magnuson J."/>
            <person name="Mondo S."/>
            <person name="Nolan M."/>
            <person name="Ohm R."/>
            <person name="Pangilinan J."/>
            <person name="Park H.-J."/>
            <person name="Ramirez L."/>
            <person name="Alfaro M."/>
            <person name="Sun H."/>
            <person name="Tritt A."/>
            <person name="Yoshinaga Y."/>
            <person name="Zwiers L.-H."/>
            <person name="Turgeon B."/>
            <person name="Goodwin S."/>
            <person name="Spatafora J."/>
            <person name="Crous P."/>
            <person name="Grigoriev I."/>
        </authorList>
    </citation>
    <scope>NUCLEOTIDE SEQUENCE</scope>
    <source>
        <strain evidence="2">CBS 110217</strain>
    </source>
</reference>
<sequence length="525" mass="58831">MQLLHFNQLKKLVLTNFCGKKIPLYAILLHSGSYKEKKDTYRKLQFCAEQAAQDKLQYFWIDTYVLVLAATETPQCSRWEASFRASAWFNQVWTLQELIAPVSVEFFSCEGRLIGNKRLLNQPVHEIKICETTKDEDVVYCLLGVLDVSMLTSYSEGRESASRRLQAEVEAANSAPSIIPLSQNSPFVGQELQLANLEAKVFSDKQSTMLAIVGPRRTGKLQLALKVAHRTRQTNKNCSVFWVDVSNKDSLYQSYASIAQKLSVLGWNGEKADVKALVKRCLANNSARQCLLIFDNAEDILLGFSGSSTAGGADLLDYLPQSELCSIIFTTISSSTARTLASQNVVELRELAPDLALRMLDNYLSTQISHSEQQEAKLFLQELSYLPLAIVQAAAYLNARSITLQNYQYELDKHKDVALKHSSGAFEQPLQGSNAESCLSLDEICRSNTLAADYLFLAACVDRKDIPLDLLDASSTRVREDAVRVLSRYALVTRRPTESALDLHGLVYSALREWLLQQGRLQKWT</sequence>
<dbReference type="PANTHER" id="PTHR10622:SF11">
    <property type="entry name" value="HET-DOMAIN-CONTAINING PROTEIN"/>
    <property type="match status" value="1"/>
</dbReference>
<feature type="domain" description="NB-ARC" evidence="1">
    <location>
        <begin position="196"/>
        <end position="363"/>
    </location>
</feature>
<dbReference type="Pfam" id="PF00931">
    <property type="entry name" value="NB-ARC"/>
    <property type="match status" value="1"/>
</dbReference>
<accession>A0A9P4H324</accession>
<dbReference type="PANTHER" id="PTHR10622">
    <property type="entry name" value="HET DOMAIN-CONTAINING PROTEIN"/>
    <property type="match status" value="1"/>
</dbReference>
<organism evidence="2 3">
    <name type="scientific">Setomelanomma holmii</name>
    <dbReference type="NCBI Taxonomy" id="210430"/>
    <lineage>
        <taxon>Eukaryota</taxon>
        <taxon>Fungi</taxon>
        <taxon>Dikarya</taxon>
        <taxon>Ascomycota</taxon>
        <taxon>Pezizomycotina</taxon>
        <taxon>Dothideomycetes</taxon>
        <taxon>Pleosporomycetidae</taxon>
        <taxon>Pleosporales</taxon>
        <taxon>Pleosporineae</taxon>
        <taxon>Phaeosphaeriaceae</taxon>
        <taxon>Setomelanomma</taxon>
    </lineage>
</organism>
<protein>
    <recommendedName>
        <fullName evidence="1">NB-ARC domain-containing protein</fullName>
    </recommendedName>
</protein>
<dbReference type="OrthoDB" id="674604at2759"/>
<gene>
    <name evidence="2" type="ORF">EK21DRAFT_103463</name>
</gene>
<dbReference type="InterPro" id="IPR002182">
    <property type="entry name" value="NB-ARC"/>
</dbReference>
<comment type="caution">
    <text evidence="2">The sequence shown here is derived from an EMBL/GenBank/DDBJ whole genome shotgun (WGS) entry which is preliminary data.</text>
</comment>